<feature type="domain" description="O-antigen ligase-related" evidence="6">
    <location>
        <begin position="261"/>
        <end position="408"/>
    </location>
</feature>
<evidence type="ECO:0000313" key="7">
    <source>
        <dbReference type="EMBL" id="TPG34231.1"/>
    </source>
</evidence>
<dbReference type="Pfam" id="PF04932">
    <property type="entry name" value="Wzy_C"/>
    <property type="match status" value="1"/>
</dbReference>
<protein>
    <submittedName>
        <fullName evidence="7">O-antigen ligase domain-containing protein</fullName>
    </submittedName>
</protein>
<feature type="transmembrane region" description="Helical" evidence="5">
    <location>
        <begin position="251"/>
        <end position="271"/>
    </location>
</feature>
<feature type="transmembrane region" description="Helical" evidence="5">
    <location>
        <begin position="488"/>
        <end position="508"/>
    </location>
</feature>
<evidence type="ECO:0000256" key="5">
    <source>
        <dbReference type="SAM" id="Phobius"/>
    </source>
</evidence>
<evidence type="ECO:0000256" key="1">
    <source>
        <dbReference type="ARBA" id="ARBA00004141"/>
    </source>
</evidence>
<feature type="transmembrane region" description="Helical" evidence="5">
    <location>
        <begin position="405"/>
        <end position="426"/>
    </location>
</feature>
<feature type="transmembrane region" description="Helical" evidence="5">
    <location>
        <begin position="626"/>
        <end position="646"/>
    </location>
</feature>
<evidence type="ECO:0000313" key="8">
    <source>
        <dbReference type="Proteomes" id="UP000320095"/>
    </source>
</evidence>
<dbReference type="InterPro" id="IPR051533">
    <property type="entry name" value="WaaL-like"/>
</dbReference>
<keyword evidence="4 5" id="KW-0472">Membrane</keyword>
<dbReference type="Proteomes" id="UP000320095">
    <property type="component" value="Unassembled WGS sequence"/>
</dbReference>
<reference evidence="7 8" key="1">
    <citation type="journal article" date="2019" name="Environ. Microbiol.">
        <title>Species interactions and distinct microbial communities in high Arctic permafrost affected cryosols are associated with the CH4 and CO2 gas fluxes.</title>
        <authorList>
            <person name="Altshuler I."/>
            <person name="Hamel J."/>
            <person name="Turney S."/>
            <person name="Magnuson E."/>
            <person name="Levesque R."/>
            <person name="Greer C."/>
            <person name="Whyte L.G."/>
        </authorList>
    </citation>
    <scope>NUCLEOTIDE SEQUENCE [LARGE SCALE GENOMIC DNA]</scope>
    <source>
        <strain evidence="7 8">S5.20</strain>
    </source>
</reference>
<dbReference type="PANTHER" id="PTHR37422:SF13">
    <property type="entry name" value="LIPOPOLYSACCHARIDE BIOSYNTHESIS PROTEIN PA4999-RELATED"/>
    <property type="match status" value="1"/>
</dbReference>
<dbReference type="GO" id="GO:0016020">
    <property type="term" value="C:membrane"/>
    <property type="evidence" value="ECO:0007669"/>
    <property type="project" value="UniProtKB-SubCell"/>
</dbReference>
<feature type="transmembrane region" description="Helical" evidence="5">
    <location>
        <begin position="169"/>
        <end position="188"/>
    </location>
</feature>
<evidence type="ECO:0000256" key="4">
    <source>
        <dbReference type="ARBA" id="ARBA00023136"/>
    </source>
</evidence>
<feature type="transmembrane region" description="Helical" evidence="5">
    <location>
        <begin position="80"/>
        <end position="101"/>
    </location>
</feature>
<name>A0A502ECX1_9MYCO</name>
<comment type="subcellular location">
    <subcellularLocation>
        <location evidence="1">Membrane</location>
        <topology evidence="1">Multi-pass membrane protein</topology>
    </subcellularLocation>
</comment>
<keyword evidence="3 5" id="KW-1133">Transmembrane helix</keyword>
<feature type="transmembrane region" description="Helical" evidence="5">
    <location>
        <begin position="462"/>
        <end position="481"/>
    </location>
</feature>
<feature type="transmembrane region" description="Helical" evidence="5">
    <location>
        <begin position="15"/>
        <end position="33"/>
    </location>
</feature>
<evidence type="ECO:0000256" key="2">
    <source>
        <dbReference type="ARBA" id="ARBA00022692"/>
    </source>
</evidence>
<dbReference type="GO" id="GO:0016874">
    <property type="term" value="F:ligase activity"/>
    <property type="evidence" value="ECO:0007669"/>
    <property type="project" value="UniProtKB-KW"/>
</dbReference>
<feature type="transmembrane region" description="Helical" evidence="5">
    <location>
        <begin position="227"/>
        <end position="244"/>
    </location>
</feature>
<feature type="transmembrane region" description="Helical" evidence="5">
    <location>
        <begin position="300"/>
        <end position="317"/>
    </location>
</feature>
<feature type="transmembrane region" description="Helical" evidence="5">
    <location>
        <begin position="113"/>
        <end position="133"/>
    </location>
</feature>
<evidence type="ECO:0000259" key="6">
    <source>
        <dbReference type="Pfam" id="PF04932"/>
    </source>
</evidence>
<proteinExistence type="predicted"/>
<keyword evidence="7" id="KW-0436">Ligase</keyword>
<gene>
    <name evidence="7" type="ORF">EAH80_11575</name>
</gene>
<feature type="transmembrane region" description="Helical" evidence="5">
    <location>
        <begin position="40"/>
        <end position="68"/>
    </location>
</feature>
<sequence length="669" mass="69860">MMTGMVSSSKPTNELVGLVLGAGFATLAAIAMLGSHDLRLLVVAPFGGVGLIFAARRPLLAVIIMVVLEVTNTSGVLESHARVPVFQASLLLGLLAVGFAVRDPVARSRINAWTGICAALLATYLATQTIALIGSVDPAASNAGMHRIVLDCVFVMLVLLLIQLSGQPWAVAGAIAAPLAVLSILTAIDQFAFNGTMSFGGFSTVTTASGEDITTLRFGGPLPDSNFWGRHLVMGLPLAGALLTRALRLRLRVAVACWLVAVIALLVGVYLTQSRGTFLAAGVAITVWLIASDRSIRRRGLALLPLSLVFFALPGVGNRLVAALSDVTQAQTNSGVDPSVLGRLAAQQEALMMFEERPFFGFGPATFPGQVTEFAGRVSIAVLEPTNAPHNLYIEFAAESGVMGLLGWAVVVVGFITAVLLGIVANPRSHERVLLAAVCAAIVAWSIASIGLHMAYFRTLGVVLALAGGIAPALPVPVAAIRKLLQGAVVWLVAGAFGVALSLAYLAATATPAVTATQRMTLLPVGPTDGFYSYALDIRSRVEVLPTFATMFRDPKTPVDVTADPVRGLLTFTTTAVDADSARDEIQLAVARADSTLHSGIGYQQYSLQPVSSMGIEPTNVRSPQALFIAIGIGIGGALTLALVLLRAIGRRSAANSDLRVPRRDLTSV</sequence>
<accession>A0A502ECX1</accession>
<dbReference type="OrthoDB" id="4577352at2"/>
<dbReference type="PANTHER" id="PTHR37422">
    <property type="entry name" value="TEICHURONIC ACID BIOSYNTHESIS PROTEIN TUAE"/>
    <property type="match status" value="1"/>
</dbReference>
<keyword evidence="8" id="KW-1185">Reference proteome</keyword>
<organism evidence="7 8">
    <name type="scientific">Mycolicibacterium hodleri</name>
    <dbReference type="NCBI Taxonomy" id="49897"/>
    <lineage>
        <taxon>Bacteria</taxon>
        <taxon>Bacillati</taxon>
        <taxon>Actinomycetota</taxon>
        <taxon>Actinomycetes</taxon>
        <taxon>Mycobacteriales</taxon>
        <taxon>Mycobacteriaceae</taxon>
        <taxon>Mycolicibacterium</taxon>
    </lineage>
</organism>
<dbReference type="AlphaFoldDB" id="A0A502ECX1"/>
<keyword evidence="2 5" id="KW-0812">Transmembrane</keyword>
<dbReference type="InterPro" id="IPR007016">
    <property type="entry name" value="O-antigen_ligase-rel_domated"/>
</dbReference>
<dbReference type="EMBL" id="RCZG01000004">
    <property type="protein sequence ID" value="TPG34231.1"/>
    <property type="molecule type" value="Genomic_DNA"/>
</dbReference>
<feature type="transmembrane region" description="Helical" evidence="5">
    <location>
        <begin position="433"/>
        <end position="456"/>
    </location>
</feature>
<feature type="transmembrane region" description="Helical" evidence="5">
    <location>
        <begin position="145"/>
        <end position="162"/>
    </location>
</feature>
<feature type="transmembrane region" description="Helical" evidence="5">
    <location>
        <begin position="277"/>
        <end position="293"/>
    </location>
</feature>
<comment type="caution">
    <text evidence="7">The sequence shown here is derived from an EMBL/GenBank/DDBJ whole genome shotgun (WGS) entry which is preliminary data.</text>
</comment>
<evidence type="ECO:0000256" key="3">
    <source>
        <dbReference type="ARBA" id="ARBA00022989"/>
    </source>
</evidence>